<dbReference type="InterPro" id="IPR011257">
    <property type="entry name" value="DNA_glycosylase"/>
</dbReference>
<dbReference type="Pfam" id="PF00730">
    <property type="entry name" value="HhH-GPD"/>
    <property type="match status" value="1"/>
</dbReference>
<proteinExistence type="predicted"/>
<evidence type="ECO:0000256" key="4">
    <source>
        <dbReference type="ARBA" id="ARBA00023014"/>
    </source>
</evidence>
<dbReference type="RefSeq" id="WP_112093948.1">
    <property type="nucleotide sequence ID" value="NZ_QLOE01000005.1"/>
</dbReference>
<evidence type="ECO:0000256" key="2">
    <source>
        <dbReference type="ARBA" id="ARBA00022723"/>
    </source>
</evidence>
<evidence type="ECO:0000313" key="7">
    <source>
        <dbReference type="Proteomes" id="UP000249782"/>
    </source>
</evidence>
<reference evidence="6 7" key="1">
    <citation type="submission" date="2018-06" db="EMBL/GenBank/DDBJ databases">
        <title>Draft genome sequence of hyperthermophilic methanogen Methanothermobacter tenebrarum sp. MCM-B 1447.</title>
        <authorList>
            <person name="Pore S.D."/>
            <person name="Dagar S."/>
            <person name="Dhakephalkar P.K."/>
        </authorList>
    </citation>
    <scope>NUCLEOTIDE SEQUENCE [LARGE SCALE GENOMIC DNA]</scope>
    <source>
        <strain evidence="6 7">MCM B 1447</strain>
    </source>
</reference>
<feature type="domain" description="HhH-GPD" evidence="5">
    <location>
        <begin position="53"/>
        <end position="201"/>
    </location>
</feature>
<dbReference type="GO" id="GO:0051539">
    <property type="term" value="F:4 iron, 4 sulfur cluster binding"/>
    <property type="evidence" value="ECO:0007669"/>
    <property type="project" value="UniProtKB-KW"/>
</dbReference>
<dbReference type="OrthoDB" id="19248at2157"/>
<keyword evidence="6" id="KW-0378">Hydrolase</keyword>
<dbReference type="GO" id="GO:0006284">
    <property type="term" value="P:base-excision repair"/>
    <property type="evidence" value="ECO:0007669"/>
    <property type="project" value="InterPro"/>
</dbReference>
<dbReference type="InterPro" id="IPR003265">
    <property type="entry name" value="HhH-GPD_domain"/>
</dbReference>
<dbReference type="SMART" id="SM00478">
    <property type="entry name" value="ENDO3c"/>
    <property type="match status" value="1"/>
</dbReference>
<dbReference type="SUPFAM" id="SSF48150">
    <property type="entry name" value="DNA-glycosylase"/>
    <property type="match status" value="1"/>
</dbReference>
<organism evidence="6 7">
    <name type="scientific">Methanothermobacter tenebrarum</name>
    <dbReference type="NCBI Taxonomy" id="680118"/>
    <lineage>
        <taxon>Archaea</taxon>
        <taxon>Methanobacteriati</taxon>
        <taxon>Methanobacteriota</taxon>
        <taxon>Methanomada group</taxon>
        <taxon>Methanobacteria</taxon>
        <taxon>Methanobacteriales</taxon>
        <taxon>Methanobacteriaceae</taxon>
        <taxon>Methanothermobacter</taxon>
    </lineage>
</organism>
<evidence type="ECO:0000313" key="6">
    <source>
        <dbReference type="EMBL" id="RAO78971.1"/>
    </source>
</evidence>
<dbReference type="CDD" id="cd00056">
    <property type="entry name" value="ENDO3c"/>
    <property type="match status" value="1"/>
</dbReference>
<dbReference type="InterPro" id="IPR023170">
    <property type="entry name" value="HhH_base_excis_C"/>
</dbReference>
<dbReference type="EMBL" id="QLOE01000005">
    <property type="protein sequence ID" value="RAO78971.1"/>
    <property type="molecule type" value="Genomic_DNA"/>
</dbReference>
<sequence length="221" mass="25791">MIKMIYEKLFSAYGEQGWWPLLDEKFKLSYHPGDYSPPNSRREIFEVWVGSILAQNTTWKVASRALINLAKAGALNPYSIIEMDHSKLSELIKPAVFLNQKAQYLKEISKFFISLKGVPRRDELLSIKGVGDETADTILLYAYKVPEFIVDSYTRRILKKFKLIKGDENYMEIKKLFEDSLPSDYKIFQEYHALLVEHGKRYYRSKSPRDPLLSDFHGDIH</sequence>
<accession>A0A328PCP6</accession>
<evidence type="ECO:0000256" key="1">
    <source>
        <dbReference type="ARBA" id="ARBA00022485"/>
    </source>
</evidence>
<keyword evidence="1" id="KW-0004">4Fe-4S</keyword>
<keyword evidence="6" id="KW-0540">Nuclease</keyword>
<keyword evidence="2" id="KW-0479">Metal-binding</keyword>
<dbReference type="AlphaFoldDB" id="A0A328PCP6"/>
<dbReference type="Gene3D" id="1.10.1670.10">
    <property type="entry name" value="Helix-hairpin-Helix base-excision DNA repair enzymes (C-terminal)"/>
    <property type="match status" value="1"/>
</dbReference>
<keyword evidence="7" id="KW-1185">Reference proteome</keyword>
<gene>
    <name evidence="6" type="ORF">DPC56_04845</name>
</gene>
<dbReference type="PANTHER" id="PTHR10359">
    <property type="entry name" value="A/G-SPECIFIC ADENINE GLYCOSYLASE/ENDONUCLEASE III"/>
    <property type="match status" value="1"/>
</dbReference>
<dbReference type="Gene3D" id="1.10.340.30">
    <property type="entry name" value="Hypothetical protein, domain 2"/>
    <property type="match status" value="1"/>
</dbReference>
<evidence type="ECO:0000259" key="5">
    <source>
        <dbReference type="SMART" id="SM00478"/>
    </source>
</evidence>
<comment type="caution">
    <text evidence="6">The sequence shown here is derived from an EMBL/GenBank/DDBJ whole genome shotgun (WGS) entry which is preliminary data.</text>
</comment>
<dbReference type="GO" id="GO:0004519">
    <property type="term" value="F:endonuclease activity"/>
    <property type="evidence" value="ECO:0007669"/>
    <property type="project" value="UniProtKB-KW"/>
</dbReference>
<name>A0A328PCP6_9EURY</name>
<dbReference type="PANTHER" id="PTHR10359:SF19">
    <property type="entry name" value="DNA REPAIR GLYCOSYLASE MJ1434-RELATED"/>
    <property type="match status" value="1"/>
</dbReference>
<protein>
    <submittedName>
        <fullName evidence="6">Endonuclease III domain-containing protein</fullName>
    </submittedName>
</protein>
<dbReference type="Proteomes" id="UP000249782">
    <property type="component" value="Unassembled WGS sequence"/>
</dbReference>
<keyword evidence="6" id="KW-0255">Endonuclease</keyword>
<dbReference type="GO" id="GO:0046872">
    <property type="term" value="F:metal ion binding"/>
    <property type="evidence" value="ECO:0007669"/>
    <property type="project" value="UniProtKB-KW"/>
</dbReference>
<evidence type="ECO:0000256" key="3">
    <source>
        <dbReference type="ARBA" id="ARBA00023004"/>
    </source>
</evidence>
<keyword evidence="4" id="KW-0411">Iron-sulfur</keyword>
<keyword evidence="3" id="KW-0408">Iron</keyword>